<proteinExistence type="predicted"/>
<sequence length="88" mass="9647">MVSQDQRSFMDVDVTGLLTPEALMQRIRGTLGHAETLPPHSMQAQTYRRQYGRVQLGEKLDAKGIFAVVSKNADSEGSLRLLVSTGDA</sequence>
<evidence type="ECO:0000313" key="1">
    <source>
        <dbReference type="EMBL" id="KAF2217815.1"/>
    </source>
</evidence>
<evidence type="ECO:0000313" key="2">
    <source>
        <dbReference type="Proteomes" id="UP000799539"/>
    </source>
</evidence>
<dbReference type="Proteomes" id="UP000799539">
    <property type="component" value="Unassembled WGS sequence"/>
</dbReference>
<gene>
    <name evidence="1" type="ORF">CERZMDRAFT_89614</name>
</gene>
<dbReference type="OrthoDB" id="3647936at2759"/>
<dbReference type="AlphaFoldDB" id="A0A6A6FWF0"/>
<accession>A0A6A6FWF0</accession>
<name>A0A6A6FWF0_9PEZI</name>
<keyword evidence="2" id="KW-1185">Reference proteome</keyword>
<dbReference type="EMBL" id="ML992662">
    <property type="protein sequence ID" value="KAF2217815.1"/>
    <property type="molecule type" value="Genomic_DNA"/>
</dbReference>
<protein>
    <submittedName>
        <fullName evidence="1">Uncharacterized protein</fullName>
    </submittedName>
</protein>
<organism evidence="1 2">
    <name type="scientific">Cercospora zeae-maydis SCOH1-5</name>
    <dbReference type="NCBI Taxonomy" id="717836"/>
    <lineage>
        <taxon>Eukaryota</taxon>
        <taxon>Fungi</taxon>
        <taxon>Dikarya</taxon>
        <taxon>Ascomycota</taxon>
        <taxon>Pezizomycotina</taxon>
        <taxon>Dothideomycetes</taxon>
        <taxon>Dothideomycetidae</taxon>
        <taxon>Mycosphaerellales</taxon>
        <taxon>Mycosphaerellaceae</taxon>
        <taxon>Cercospora</taxon>
    </lineage>
</organism>
<reference evidence="1" key="1">
    <citation type="journal article" date="2020" name="Stud. Mycol.">
        <title>101 Dothideomycetes genomes: a test case for predicting lifestyles and emergence of pathogens.</title>
        <authorList>
            <person name="Haridas S."/>
            <person name="Albert R."/>
            <person name="Binder M."/>
            <person name="Bloem J."/>
            <person name="Labutti K."/>
            <person name="Salamov A."/>
            <person name="Andreopoulos B."/>
            <person name="Baker S."/>
            <person name="Barry K."/>
            <person name="Bills G."/>
            <person name="Bluhm B."/>
            <person name="Cannon C."/>
            <person name="Castanera R."/>
            <person name="Culley D."/>
            <person name="Daum C."/>
            <person name="Ezra D."/>
            <person name="Gonzalez J."/>
            <person name="Henrissat B."/>
            <person name="Kuo A."/>
            <person name="Liang C."/>
            <person name="Lipzen A."/>
            <person name="Lutzoni F."/>
            <person name="Magnuson J."/>
            <person name="Mondo S."/>
            <person name="Nolan M."/>
            <person name="Ohm R."/>
            <person name="Pangilinan J."/>
            <person name="Park H.-J."/>
            <person name="Ramirez L."/>
            <person name="Alfaro M."/>
            <person name="Sun H."/>
            <person name="Tritt A."/>
            <person name="Yoshinaga Y."/>
            <person name="Zwiers L.-H."/>
            <person name="Turgeon B."/>
            <person name="Goodwin S."/>
            <person name="Spatafora J."/>
            <person name="Crous P."/>
            <person name="Grigoriev I."/>
        </authorList>
    </citation>
    <scope>NUCLEOTIDE SEQUENCE</scope>
    <source>
        <strain evidence="1">SCOH1-5</strain>
    </source>
</reference>